<keyword evidence="3" id="KW-0472">Membrane</keyword>
<feature type="compositionally biased region" description="Basic and acidic residues" evidence="2">
    <location>
        <begin position="774"/>
        <end position="817"/>
    </location>
</feature>
<dbReference type="Pfam" id="PF00188">
    <property type="entry name" value="CAP"/>
    <property type="match status" value="1"/>
</dbReference>
<feature type="transmembrane region" description="Helical" evidence="3">
    <location>
        <begin position="861"/>
        <end position="879"/>
    </location>
</feature>
<sequence>MNKKDILLGAGLTTILVGAGTVNTTAHAEEVDSSQPKPTVKTKPVHVTEQDVNTAKANVDTAQADVNAKQGVVDQANADKVKADDKISSINKDIDTANNANAIISAQNDIIASKTSDKANATNDLNTAKDGERDARTALDDAKTAKTEADNVRDSKKADVDKKQADLDAITDTNVRKNITDTNGKISNVDNDLNAKGAQITATDAKIAAKQGEIDSYRVKVISTDLNPDERNHTAHDNLDDYAYNHGPYRNKQMEPVNFQGVDIKEIDATKDMIDFTEALADYKKEPFDPVTRKLKERPAYRYKVDNKGFADAFAKMLNKLRINNGLLGNMTVDEDYLAYAQKRADEMQNTGVLSHNTNLQSPSDKPRVQLENDVENISGGGYGQLLGRDGEYLLFNRIVTNETLAYERLLGWYSDYHNLLGNSYGHRLNLLAPMGGKMGLAMSTVNGKEKTIYFTSFNALASTGNTYGWDEDYQILYLVTKSDSDKKYRANVNSFNEDDPMNPTFYGKKMKFIADTHYVFVKRQIIDDRPKMQAELDALKAQKATQERERDVLVAKKADLTQELDALNAQLNDIATARTNATTALNQAKSDLTTLTATAQDKADAVVQKQKELDKATERVNDVTARISTIQGEIDAAISKRDDAMRVHAQLPQLRSSLTQAEADKTNVEQRITAAEQDLADAKARLTQAQADHKYKSDIFSIDKMLNVYTDGNRVISAIPKVAPTADELPELDITADIPSDLNTKQNPDGISATPKDAPTVDELPTLNPDEVEQPKVDEPKNEKPKVEEPGKDPSQEPSKEPGKEPGQERGKKTGKEPGQSGDQDVKPVGPAPSYQAPAVLSQAKQEAVQKALPNTGSQVSLLALLGYGFLAGLGIALKKKEG</sequence>
<dbReference type="PANTHER" id="PTHR18947">
    <property type="entry name" value="HOOK PROTEINS"/>
    <property type="match status" value="1"/>
</dbReference>
<dbReference type="EMBL" id="NCVK01000003">
    <property type="protein sequence ID" value="ORP05053.1"/>
    <property type="molecule type" value="Genomic_DNA"/>
</dbReference>
<dbReference type="GO" id="GO:0005815">
    <property type="term" value="C:microtubule organizing center"/>
    <property type="evidence" value="ECO:0007669"/>
    <property type="project" value="TreeGrafter"/>
</dbReference>
<evidence type="ECO:0000256" key="3">
    <source>
        <dbReference type="SAM" id="Phobius"/>
    </source>
</evidence>
<accession>A0A1X1L032</accession>
<evidence type="ECO:0000313" key="6">
    <source>
        <dbReference type="Proteomes" id="UP000193517"/>
    </source>
</evidence>
<dbReference type="GO" id="GO:0030705">
    <property type="term" value="P:cytoskeleton-dependent intracellular transport"/>
    <property type="evidence" value="ECO:0007669"/>
    <property type="project" value="TreeGrafter"/>
</dbReference>
<evidence type="ECO:0000256" key="2">
    <source>
        <dbReference type="SAM" id="MobiDB-lite"/>
    </source>
</evidence>
<feature type="region of interest" description="Disordered" evidence="2">
    <location>
        <begin position="738"/>
        <end position="847"/>
    </location>
</feature>
<dbReference type="Gene3D" id="1.20.120.330">
    <property type="entry name" value="Nucleotidyltransferases domain 2"/>
    <property type="match status" value="1"/>
</dbReference>
<name>A0A1X1L032_STRMT</name>
<dbReference type="InterPro" id="IPR014044">
    <property type="entry name" value="CAP_dom"/>
</dbReference>
<dbReference type="GO" id="GO:0031122">
    <property type="term" value="P:cytoplasmic microtubule organization"/>
    <property type="evidence" value="ECO:0007669"/>
    <property type="project" value="TreeGrafter"/>
</dbReference>
<dbReference type="RefSeq" id="WP_084889325.1">
    <property type="nucleotide sequence ID" value="NZ_NCVK01000003.1"/>
</dbReference>
<organism evidence="5 6">
    <name type="scientific">Streptococcus mitis</name>
    <dbReference type="NCBI Taxonomy" id="28037"/>
    <lineage>
        <taxon>Bacteria</taxon>
        <taxon>Bacillati</taxon>
        <taxon>Bacillota</taxon>
        <taxon>Bacilli</taxon>
        <taxon>Lactobacillales</taxon>
        <taxon>Streptococcaceae</taxon>
        <taxon>Streptococcus</taxon>
        <taxon>Streptococcus mitis group</taxon>
    </lineage>
</organism>
<dbReference type="PANTHER" id="PTHR18947:SF28">
    <property type="entry name" value="GIRDIN, ISOFORM A"/>
    <property type="match status" value="1"/>
</dbReference>
<dbReference type="InterPro" id="IPR035940">
    <property type="entry name" value="CAP_sf"/>
</dbReference>
<dbReference type="AlphaFoldDB" id="A0A1X1L032"/>
<dbReference type="NCBIfam" id="TIGR01167">
    <property type="entry name" value="LPXTG_anchor"/>
    <property type="match status" value="1"/>
</dbReference>
<protein>
    <recommendedName>
        <fullName evidence="4">SCP domain-containing protein</fullName>
    </recommendedName>
</protein>
<reference evidence="5 6" key="1">
    <citation type="journal article" date="2016" name="Eur. J. Clin. Microbiol. Infect. Dis.">
        <title>Whole genome sequencing as a tool for phylogenetic analysis of clinical strains of Mitis group streptococci.</title>
        <authorList>
            <person name="Rasmussen L.H."/>
            <person name="Dargis R."/>
            <person name="Hojholt K."/>
            <person name="Christensen J.J."/>
            <person name="Skovgaard O."/>
            <person name="Justesen U.S."/>
            <person name="Rosenvinge F.S."/>
            <person name="Moser C."/>
            <person name="Lukjancenko O."/>
            <person name="Rasmussen S."/>
            <person name="Nielsen X.C."/>
        </authorList>
    </citation>
    <scope>NUCLEOTIDE SEQUENCE [LARGE SCALE GENOMIC DNA]</scope>
    <source>
        <strain evidence="5 6">OD_317805_11</strain>
    </source>
</reference>
<dbReference type="SUPFAM" id="SSF57997">
    <property type="entry name" value="Tropomyosin"/>
    <property type="match status" value="1"/>
</dbReference>
<evidence type="ECO:0000259" key="4">
    <source>
        <dbReference type="Pfam" id="PF00188"/>
    </source>
</evidence>
<dbReference type="GO" id="GO:0008017">
    <property type="term" value="F:microtubule binding"/>
    <property type="evidence" value="ECO:0007669"/>
    <property type="project" value="TreeGrafter"/>
</dbReference>
<gene>
    <name evidence="5" type="ORF">B7695_00755</name>
</gene>
<proteinExistence type="predicted"/>
<dbReference type="Gene3D" id="3.40.33.10">
    <property type="entry name" value="CAP"/>
    <property type="match status" value="1"/>
</dbReference>
<keyword evidence="1" id="KW-0175">Coiled coil</keyword>
<feature type="coiled-coil region" evidence="1">
    <location>
        <begin position="530"/>
        <end position="693"/>
    </location>
</feature>
<dbReference type="OrthoDB" id="2237221at2"/>
<dbReference type="SUPFAM" id="SSF55797">
    <property type="entry name" value="PR-1-like"/>
    <property type="match status" value="1"/>
</dbReference>
<dbReference type="GO" id="GO:0051959">
    <property type="term" value="F:dynein light intermediate chain binding"/>
    <property type="evidence" value="ECO:0007669"/>
    <property type="project" value="TreeGrafter"/>
</dbReference>
<feature type="domain" description="SCP" evidence="4">
    <location>
        <begin position="317"/>
        <end position="455"/>
    </location>
</feature>
<comment type="caution">
    <text evidence="5">The sequence shown here is derived from an EMBL/GenBank/DDBJ whole genome shotgun (WGS) entry which is preliminary data.</text>
</comment>
<evidence type="ECO:0000313" key="5">
    <source>
        <dbReference type="EMBL" id="ORP05053.1"/>
    </source>
</evidence>
<dbReference type="Proteomes" id="UP000193517">
    <property type="component" value="Unassembled WGS sequence"/>
</dbReference>
<dbReference type="GO" id="GO:0005737">
    <property type="term" value="C:cytoplasm"/>
    <property type="evidence" value="ECO:0007669"/>
    <property type="project" value="TreeGrafter"/>
</dbReference>
<evidence type="ECO:0000256" key="1">
    <source>
        <dbReference type="SAM" id="Coils"/>
    </source>
</evidence>
<keyword evidence="3" id="KW-1133">Transmembrane helix</keyword>
<keyword evidence="3" id="KW-0812">Transmembrane</keyword>